<proteinExistence type="predicted"/>
<keyword evidence="11" id="KW-0808">Transferase</keyword>
<dbReference type="GeneTree" id="ENSGT00940000155113"/>
<evidence type="ECO:0000256" key="21">
    <source>
        <dbReference type="ARBA" id="ARBA00042078"/>
    </source>
</evidence>
<dbReference type="InterPro" id="IPR011993">
    <property type="entry name" value="PH-like_dom_sf"/>
</dbReference>
<dbReference type="SUPFAM" id="SSF50729">
    <property type="entry name" value="PH domain-like"/>
    <property type="match status" value="1"/>
</dbReference>
<evidence type="ECO:0000256" key="18">
    <source>
        <dbReference type="ARBA" id="ARBA00023212"/>
    </source>
</evidence>
<dbReference type="FunFam" id="1.10.510.10:FF:000039">
    <property type="entry name" value="Focal adhesion kinase, isoform D"/>
    <property type="match status" value="1"/>
</dbReference>
<comment type="catalytic activity">
    <reaction evidence="23">
        <text>L-tyrosyl-[protein] + ATP = O-phospho-L-tyrosyl-[protein] + ADP + H(+)</text>
        <dbReference type="Rhea" id="RHEA:10596"/>
        <dbReference type="Rhea" id="RHEA-COMP:10136"/>
        <dbReference type="Rhea" id="RHEA-COMP:20101"/>
        <dbReference type="ChEBI" id="CHEBI:15378"/>
        <dbReference type="ChEBI" id="CHEBI:30616"/>
        <dbReference type="ChEBI" id="CHEBI:46858"/>
        <dbReference type="ChEBI" id="CHEBI:61978"/>
        <dbReference type="ChEBI" id="CHEBI:456216"/>
        <dbReference type="EC" id="2.7.10.2"/>
    </reaction>
</comment>
<evidence type="ECO:0000256" key="4">
    <source>
        <dbReference type="ARBA" id="ARBA00004544"/>
    </source>
</evidence>
<dbReference type="PROSITE" id="PS50057">
    <property type="entry name" value="FERM_3"/>
    <property type="match status" value="1"/>
</dbReference>
<dbReference type="GO" id="GO:0043066">
    <property type="term" value="P:negative regulation of apoptotic process"/>
    <property type="evidence" value="ECO:0007669"/>
    <property type="project" value="UniProtKB-ARBA"/>
</dbReference>
<dbReference type="PANTHER" id="PTHR46221:SF12">
    <property type="entry name" value="NON-SPECIFIC PROTEIN-TYROSINE KINASE"/>
    <property type="match status" value="1"/>
</dbReference>
<dbReference type="Pfam" id="PF07714">
    <property type="entry name" value="PK_Tyr_Ser-Thr"/>
    <property type="match status" value="1"/>
</dbReference>
<dbReference type="PROSITE" id="PS50011">
    <property type="entry name" value="PROTEIN_KINASE_DOM"/>
    <property type="match status" value="1"/>
</dbReference>
<feature type="domain" description="Protein kinase" evidence="28">
    <location>
        <begin position="422"/>
        <end position="680"/>
    </location>
</feature>
<evidence type="ECO:0000256" key="17">
    <source>
        <dbReference type="ARBA" id="ARBA00023137"/>
    </source>
</evidence>
<dbReference type="PROSITE" id="PS00107">
    <property type="entry name" value="PROTEIN_KINASE_ATP"/>
    <property type="match status" value="1"/>
</dbReference>
<dbReference type="InterPro" id="IPR008266">
    <property type="entry name" value="Tyr_kinase_AS"/>
</dbReference>
<dbReference type="GO" id="GO:0005925">
    <property type="term" value="C:focal adhesion"/>
    <property type="evidence" value="ECO:0007669"/>
    <property type="project" value="UniProtKB-SubCell"/>
</dbReference>
<evidence type="ECO:0000256" key="1">
    <source>
        <dbReference type="ARBA" id="ARBA00004120"/>
    </source>
</evidence>
<evidence type="ECO:0000256" key="19">
    <source>
        <dbReference type="ARBA" id="ARBA00023273"/>
    </source>
</evidence>
<dbReference type="SUPFAM" id="SSF68993">
    <property type="entry name" value="FAT domain of focal adhesion kinase"/>
    <property type="match status" value="1"/>
</dbReference>
<dbReference type="InterPro" id="IPR029071">
    <property type="entry name" value="Ubiquitin-like_domsf"/>
</dbReference>
<dbReference type="GO" id="GO:0051239">
    <property type="term" value="P:regulation of multicellular organismal process"/>
    <property type="evidence" value="ECO:0007669"/>
    <property type="project" value="UniProtKB-ARBA"/>
</dbReference>
<evidence type="ECO:0000313" key="31">
    <source>
        <dbReference type="Proteomes" id="UP000028761"/>
    </source>
</evidence>
<evidence type="ECO:0000256" key="26">
    <source>
        <dbReference type="PROSITE-ProRule" id="PRU10141"/>
    </source>
</evidence>
<dbReference type="InterPro" id="IPR017441">
    <property type="entry name" value="Protein_kinase_ATP_BS"/>
</dbReference>
<dbReference type="SUPFAM" id="SSF54236">
    <property type="entry name" value="Ubiquitin-like"/>
    <property type="match status" value="1"/>
</dbReference>
<reference evidence="30" key="3">
    <citation type="submission" date="2025-09" db="UniProtKB">
        <authorList>
            <consortium name="Ensembl"/>
        </authorList>
    </citation>
    <scope>IDENTIFICATION</scope>
</reference>
<dbReference type="GO" id="GO:0005524">
    <property type="term" value="F:ATP binding"/>
    <property type="evidence" value="ECO:0007669"/>
    <property type="project" value="UniProtKB-UniRule"/>
</dbReference>
<sequence>MAAAYLDPNLNHTPNSSTKTHLGTGMERSPGAMERVLKVFHYFESNSEPTTWASIIRHGDATDVRGIIQKIVDSHKVKHVACYGFRLSHLRSEEVHWLHVDMGVSSVREKYELAHPPEEWKYELRIRYLPKGFLNQFTEDKPTLNFFYQQVKSDYMLEIADQVDQEIALKLGCLEIRRSYWEMRGNALEKKSNYEVLEKDVGLKRFFPKSLLDSVKAKTLRKLIQQTFRQFANLNREESILKFFEILSPVYRFDKECFKCALGSSWIISVELAIGPEEGISYLTDKGCNPTHLADFTQVQTIQYSNSEDKDRKGMLQLKIAGAPEPLTVTAPSLTIAENMADLIDGYCRLVNGASQSFIIRPQKEGERALPSIPKLANSEKQGMRTHAVSVSETDDYAEIIDEEDTYTMPSTRDYEIQRERIELGRCIGEGQFGDVHQGIYMSPENPALAVAIKTCKNCTSDSVREKFLQEALTMRQFDHPHIVKLIGVITENPVWIIMELCTLGELRSFLQVRKYSLDLASLILYAYQLSTALAYLESKRFVHRDIAARNVLVSSNDCVKLGDFGLSRYMEDSTYYKASKGKLPIKWMAPESINFRRFTSASDVWMFGVCMWEILMHGVKPFQGVKNNDVIGRIENGERLPMPPNCPPTLYSLMTKCWAYDPSRRPRFTELKAQLSTILEEEKAQQEERMRMESRRQATVSWDSGGSDEAPPKPSRPGYPSPRSSEGFYPSPQHMVQTNHYQVSGYPGSHGITAMAGSIYPGQASLLDQTDSWNHRPQEIAMWQPNVEDSTALDLRGIGQVLPTHLMEERLIRQQQEMEEDQRWLEKEERFLKPDVRLSRGSIDREDGSLQGPIGNQHIYQPVGKPGKEEKNWAERNPAAPPKKPPRPGAPGHLGSLASLSSPADSYNEGVKPWRLQPQEISPPPTANLDRSNDKVYENVTGLVKAVIEMSSKIQPAPPEEYVPMVKEVGLALRTLLATVDETIPLLPASTHREIEMAQKLLNSDLGELINKMKLAQQYVMTSLQQEYKKQMLTAAHALAVDAKNLLDVIDQARLKMLGQTRPH</sequence>
<dbReference type="InterPro" id="IPR041390">
    <property type="entry name" value="FADK_N"/>
</dbReference>
<dbReference type="GO" id="GO:0045595">
    <property type="term" value="P:regulation of cell differentiation"/>
    <property type="evidence" value="ECO:0007669"/>
    <property type="project" value="UniProtKB-ARBA"/>
</dbReference>
<evidence type="ECO:0000256" key="8">
    <source>
        <dbReference type="ARBA" id="ARBA00022490"/>
    </source>
</evidence>
<dbReference type="GO" id="GO:0030155">
    <property type="term" value="P:regulation of cell adhesion"/>
    <property type="evidence" value="ECO:0007669"/>
    <property type="project" value="UniProtKB-ARBA"/>
</dbReference>
<dbReference type="HOGENOM" id="CLU_002646_0_0_1"/>
<dbReference type="GO" id="GO:0030154">
    <property type="term" value="P:cell differentiation"/>
    <property type="evidence" value="ECO:0007669"/>
    <property type="project" value="UniProtKB-ARBA"/>
</dbReference>
<evidence type="ECO:0000313" key="30">
    <source>
        <dbReference type="Ensembl" id="ENSPANP00000002703.2"/>
    </source>
</evidence>
<evidence type="ECO:0000256" key="22">
    <source>
        <dbReference type="ARBA" id="ARBA00043012"/>
    </source>
</evidence>
<evidence type="ECO:0000256" key="14">
    <source>
        <dbReference type="ARBA" id="ARBA00022840"/>
    </source>
</evidence>
<reference evidence="30" key="2">
    <citation type="submission" date="2025-08" db="UniProtKB">
        <authorList>
            <consortium name="Ensembl"/>
        </authorList>
    </citation>
    <scope>IDENTIFICATION</scope>
</reference>
<dbReference type="Gene3D" id="1.20.5.540">
    <property type="entry name" value="Single helix bin"/>
    <property type="match status" value="1"/>
</dbReference>
<feature type="binding site" evidence="26">
    <location>
        <position position="454"/>
    </location>
    <ligand>
        <name>ATP</name>
        <dbReference type="ChEBI" id="CHEBI:30616"/>
    </ligand>
</feature>
<feature type="region of interest" description="Disordered" evidence="27">
    <location>
        <begin position="1"/>
        <end position="27"/>
    </location>
</feature>
<dbReference type="SMART" id="SM00219">
    <property type="entry name" value="TyrKc"/>
    <property type="match status" value="1"/>
</dbReference>
<keyword evidence="12 26" id="KW-0547">Nucleotide-binding</keyword>
<dbReference type="InterPro" id="IPR011009">
    <property type="entry name" value="Kinase-like_dom_sf"/>
</dbReference>
<dbReference type="ExpressionAtlas" id="A0A096MSE0">
    <property type="expression patterns" value="baseline"/>
</dbReference>
<dbReference type="GO" id="GO:0004715">
    <property type="term" value="F:non-membrane spanning protein tyrosine kinase activity"/>
    <property type="evidence" value="ECO:0007669"/>
    <property type="project" value="UniProtKB-EC"/>
</dbReference>
<dbReference type="FunFam" id="3.30.200.20:FF:000047">
    <property type="entry name" value="focal adhesion kinase 1 isoform X2"/>
    <property type="match status" value="1"/>
</dbReference>
<evidence type="ECO:0000256" key="10">
    <source>
        <dbReference type="ARBA" id="ARBA00022657"/>
    </source>
</evidence>
<evidence type="ECO:0000256" key="23">
    <source>
        <dbReference type="ARBA" id="ARBA00051245"/>
    </source>
</evidence>
<dbReference type="CDD" id="cd14473">
    <property type="entry name" value="FERM_B-lobe"/>
    <property type="match status" value="1"/>
</dbReference>
<dbReference type="Gene3D" id="1.20.80.10">
    <property type="match status" value="1"/>
</dbReference>
<dbReference type="InterPro" id="IPR041784">
    <property type="entry name" value="FAK1/PYK2_FERM_C"/>
</dbReference>
<gene>
    <name evidence="30" type="primary">PTK2</name>
</gene>
<dbReference type="Proteomes" id="UP000028761">
    <property type="component" value="Chromosome 8"/>
</dbReference>
<evidence type="ECO:0000256" key="27">
    <source>
        <dbReference type="SAM" id="MobiDB-lite"/>
    </source>
</evidence>
<feature type="domain" description="FERM" evidence="29">
    <location>
        <begin position="35"/>
        <end position="355"/>
    </location>
</feature>
<dbReference type="InterPro" id="IPR000719">
    <property type="entry name" value="Prot_kinase_dom"/>
</dbReference>
<evidence type="ECO:0000256" key="25">
    <source>
        <dbReference type="ARBA" id="ARBA00076769"/>
    </source>
</evidence>
<evidence type="ECO:0000256" key="9">
    <source>
        <dbReference type="ARBA" id="ARBA00022553"/>
    </source>
</evidence>
<dbReference type="InterPro" id="IPR036137">
    <property type="entry name" value="Focal_adhe_kin_target_dom_sf"/>
</dbReference>
<accession>A0A096MSE0</accession>
<evidence type="ECO:0000256" key="11">
    <source>
        <dbReference type="ARBA" id="ARBA00022679"/>
    </source>
</evidence>
<comment type="subcellular location">
    <subcellularLocation>
        <location evidence="2">Cell junction</location>
        <location evidence="2">Focal adhesion</location>
    </subcellularLocation>
    <subcellularLocation>
        <location evidence="3">Cell membrane</location>
        <topology evidence="3">Peripheral membrane protein</topology>
        <orientation evidence="3">Cytoplasmic side</orientation>
    </subcellularLocation>
    <subcellularLocation>
        <location evidence="4">Cytoplasm</location>
        <location evidence="4">Cell cortex</location>
    </subcellularLocation>
    <subcellularLocation>
        <location evidence="1">Cytoplasm</location>
        <location evidence="1">Cytoskeleton</location>
        <location evidence="1">Cilium basal body</location>
    </subcellularLocation>
</comment>
<dbReference type="Pfam" id="PF00373">
    <property type="entry name" value="FERM_M"/>
    <property type="match status" value="1"/>
</dbReference>
<evidence type="ECO:0000259" key="28">
    <source>
        <dbReference type="PROSITE" id="PS50011"/>
    </source>
</evidence>
<protein>
    <recommendedName>
        <fullName evidence="20">Focal adhesion kinase 1</fullName>
        <ecNumber evidence="5">2.7.10.2</ecNumber>
    </recommendedName>
    <alternativeName>
        <fullName evidence="24">Focal adhesion kinase-related nonkinase</fullName>
    </alternativeName>
    <alternativeName>
        <fullName evidence="21">Protein-tyrosine kinase 2</fullName>
    </alternativeName>
    <alternativeName>
        <fullName evidence="25">p125FAK</fullName>
    </alternativeName>
    <alternativeName>
        <fullName evidence="22">pp125FAK</fullName>
    </alternativeName>
</protein>
<dbReference type="FunFam" id="1.20.120.330:FF:000001">
    <property type="entry name" value="focal adhesion kinase 1 isoform X1"/>
    <property type="match status" value="1"/>
</dbReference>
<dbReference type="InterPro" id="IPR005189">
    <property type="entry name" value="Focal_adhesion_kin_target_dom"/>
</dbReference>
<keyword evidence="18" id="KW-0206">Cytoskeleton</keyword>
<dbReference type="Pfam" id="PF03623">
    <property type="entry name" value="Focal_AT"/>
    <property type="match status" value="1"/>
</dbReference>
<evidence type="ECO:0000256" key="16">
    <source>
        <dbReference type="ARBA" id="ARBA00023136"/>
    </source>
</evidence>
<keyword evidence="14 26" id="KW-0067">ATP-binding</keyword>
<keyword evidence="19" id="KW-0966">Cell projection</keyword>
<dbReference type="InterPro" id="IPR001245">
    <property type="entry name" value="Ser-Thr/Tyr_kinase_cat_dom"/>
</dbReference>
<dbReference type="GO" id="GO:0048010">
    <property type="term" value="P:vascular endothelial growth factor receptor signaling pathway"/>
    <property type="evidence" value="ECO:0007669"/>
    <property type="project" value="UniProtKB-ARBA"/>
</dbReference>
<evidence type="ECO:0000256" key="7">
    <source>
        <dbReference type="ARBA" id="ARBA00022475"/>
    </source>
</evidence>
<keyword evidence="15" id="KW-0965">Cell junction</keyword>
<dbReference type="GO" id="GO:0008360">
    <property type="term" value="P:regulation of cell shape"/>
    <property type="evidence" value="ECO:0007669"/>
    <property type="project" value="UniProtKB-ARBA"/>
</dbReference>
<reference evidence="30 31" key="1">
    <citation type="submission" date="2012-03" db="EMBL/GenBank/DDBJ databases">
        <title>Whole Genome Assembly of Papio anubis.</title>
        <authorList>
            <person name="Liu Y.L."/>
            <person name="Abraham K.A."/>
            <person name="Akbar H.A."/>
            <person name="Ali S.A."/>
            <person name="Anosike U.A."/>
            <person name="Aqrawi P.A."/>
            <person name="Arias F.A."/>
            <person name="Attaway T.A."/>
            <person name="Awwad R.A."/>
            <person name="Babu C.B."/>
            <person name="Bandaranaike D.B."/>
            <person name="Battles P.B."/>
            <person name="Bell A.B."/>
            <person name="Beltran B.B."/>
            <person name="Berhane-Mersha D.B."/>
            <person name="Bess C.B."/>
            <person name="Bickham C.B."/>
            <person name="Bolden T.B."/>
            <person name="Carter K.C."/>
            <person name="Chau D.C."/>
            <person name="Chavez A.C."/>
            <person name="Clerc-Blankenburg K.C."/>
            <person name="Coyle M.C."/>
            <person name="Dao M.D."/>
            <person name="Davila M.L.D."/>
            <person name="Davy-Carroll L.D."/>
            <person name="Denson S.D."/>
            <person name="Dinh H.D."/>
            <person name="Fernandez S.F."/>
            <person name="Fernando P.F."/>
            <person name="Forbes L.F."/>
            <person name="Francis C.F."/>
            <person name="Francisco L.F."/>
            <person name="Fu Q.F."/>
            <person name="Garcia-Iii R.G."/>
            <person name="Garrett T.G."/>
            <person name="Gross S.G."/>
            <person name="Gubbala S.G."/>
            <person name="Hirani K.H."/>
            <person name="Hogues M.H."/>
            <person name="Hollins B.H."/>
            <person name="Jackson L.J."/>
            <person name="Javaid M.J."/>
            <person name="Jhangiani S.J."/>
            <person name="Johnson A.J."/>
            <person name="Johnson B.J."/>
            <person name="Jones J.J."/>
            <person name="Joshi V.J."/>
            <person name="Kalu J.K."/>
            <person name="Khan N.K."/>
            <person name="Korchina V.K."/>
            <person name="Kovar C.K."/>
            <person name="Lago L.L."/>
            <person name="Lara F.L."/>
            <person name="Le T.-K.L."/>
            <person name="Lee S.L."/>
            <person name="Legall-Iii F.L."/>
            <person name="Lemon S.L."/>
            <person name="Liu J.L."/>
            <person name="Liu Y.-S.L."/>
            <person name="Liyanage D.L."/>
            <person name="Lopez J.L."/>
            <person name="Lorensuhewa L.L."/>
            <person name="Mata R.M."/>
            <person name="Mathew T.M."/>
            <person name="Mercado C.M."/>
            <person name="Mercado I.M."/>
            <person name="Morales K.M."/>
            <person name="Morgan M.M."/>
            <person name="Munidasa M.M."/>
            <person name="Ngo D.N."/>
            <person name="Nguyen L.N."/>
            <person name="Nguyen T.N."/>
            <person name="Nguyen N.N."/>
            <person name="Obregon M.O."/>
            <person name="Okwuonu G.O."/>
            <person name="Ongeri F.O."/>
            <person name="Onwere C.O."/>
            <person name="Osifeso I.O."/>
            <person name="Parra A.P."/>
            <person name="Patil S.P."/>
            <person name="Perez A.P."/>
            <person name="Perez Y.P."/>
            <person name="Pham C.P."/>
            <person name="Pu L.-L.P."/>
            <person name="Puazo M.P."/>
            <person name="Quiroz J.Q."/>
            <person name="Rouhana J.R."/>
            <person name="Ruiz M.R."/>
            <person name="Ruiz S.-J.R."/>
            <person name="Saada N.S."/>
            <person name="Santibanez J.S."/>
            <person name="Scheel M.S."/>
            <person name="Schneider B.S."/>
            <person name="Simmons D.S."/>
            <person name="Sisson I.S."/>
            <person name="Tang L.-Y.T."/>
            <person name="Thornton R.T."/>
            <person name="Tisius J.T."/>
            <person name="Toledanes G.T."/>
            <person name="Trejos Z.T."/>
            <person name="Usmani K.U."/>
            <person name="Varghese R.V."/>
            <person name="Vattathil S.V."/>
            <person name="Vee V.V."/>
            <person name="Walker D.W."/>
            <person name="Weissenberger G.W."/>
            <person name="White C.W."/>
            <person name="Williams A.W."/>
            <person name="Woodworth J.W."/>
            <person name="Wright R.W."/>
            <person name="Zhu Y.Z."/>
            <person name="Han Y.H."/>
            <person name="Newsham I.N."/>
            <person name="Nazareth L.N."/>
            <person name="Worley K.W."/>
            <person name="Muzny D.M."/>
            <person name="Rogers J.R."/>
            <person name="Gibbs R.G."/>
        </authorList>
    </citation>
    <scope>NUCLEOTIDE SEQUENCE [LARGE SCALE GENOMIC DNA]</scope>
</reference>
<dbReference type="FunFam" id="1.20.80.10:FF:000004">
    <property type="entry name" value="Protein-tyrosine kinase 2-beta isoform 1"/>
    <property type="match status" value="1"/>
</dbReference>
<keyword evidence="8" id="KW-0963">Cytoplasm</keyword>
<dbReference type="GO" id="GO:0001525">
    <property type="term" value="P:angiogenesis"/>
    <property type="evidence" value="ECO:0007669"/>
    <property type="project" value="UniProtKB-KW"/>
</dbReference>
<dbReference type="GO" id="GO:0005938">
    <property type="term" value="C:cell cortex"/>
    <property type="evidence" value="ECO:0007669"/>
    <property type="project" value="UniProtKB-SubCell"/>
</dbReference>
<keyword evidence="7" id="KW-1003">Cell membrane</keyword>
<dbReference type="PROSITE" id="PS00109">
    <property type="entry name" value="PROTEIN_KINASE_TYR"/>
    <property type="match status" value="1"/>
</dbReference>
<evidence type="ECO:0000256" key="2">
    <source>
        <dbReference type="ARBA" id="ARBA00004246"/>
    </source>
</evidence>
<evidence type="ECO:0000256" key="5">
    <source>
        <dbReference type="ARBA" id="ARBA00011903"/>
    </source>
</evidence>
<keyword evidence="31" id="KW-1185">Reference proteome</keyword>
<dbReference type="Pfam" id="PF21477">
    <property type="entry name" value="FERM_C_FAK1"/>
    <property type="match status" value="1"/>
</dbReference>
<evidence type="ECO:0000256" key="3">
    <source>
        <dbReference type="ARBA" id="ARBA00004413"/>
    </source>
</evidence>
<dbReference type="PANTHER" id="PTHR46221">
    <property type="entry name" value="FERM AND PDZ DOMAIN-CONTAINING PROTEIN FAMILY MEMBER"/>
    <property type="match status" value="1"/>
</dbReference>
<feature type="region of interest" description="Disordered" evidence="27">
    <location>
        <begin position="843"/>
        <end position="934"/>
    </location>
</feature>
<dbReference type="EC" id="2.7.10.2" evidence="5"/>
<dbReference type="SMART" id="SM00295">
    <property type="entry name" value="B41"/>
    <property type="match status" value="1"/>
</dbReference>
<dbReference type="GO" id="GO:0005886">
    <property type="term" value="C:plasma membrane"/>
    <property type="evidence" value="ECO:0007669"/>
    <property type="project" value="UniProtKB-SubCell"/>
</dbReference>
<dbReference type="Gene3D" id="2.30.29.30">
    <property type="entry name" value="Pleckstrin-homology domain (PH domain)/Phosphotyrosine-binding domain (PTB)"/>
    <property type="match status" value="1"/>
</dbReference>
<keyword evidence="17" id="KW-0829">Tyrosine-protein kinase</keyword>
<dbReference type="CDD" id="cd05056">
    <property type="entry name" value="PTKc_FAK"/>
    <property type="match status" value="1"/>
</dbReference>
<feature type="compositionally biased region" description="Pro residues" evidence="27">
    <location>
        <begin position="880"/>
        <end position="890"/>
    </location>
</feature>
<evidence type="ECO:0000256" key="13">
    <source>
        <dbReference type="ARBA" id="ARBA00022777"/>
    </source>
</evidence>
<dbReference type="PRINTS" id="PR00109">
    <property type="entry name" value="TYRKINASE"/>
</dbReference>
<dbReference type="Gene3D" id="3.30.200.20">
    <property type="entry name" value="Phosphorylase Kinase, domain 1"/>
    <property type="match status" value="1"/>
</dbReference>
<dbReference type="InterPro" id="IPR049385">
    <property type="entry name" value="FAK1-like_FERM_C"/>
</dbReference>
<dbReference type="Pfam" id="PF18038">
    <property type="entry name" value="FERM_N_2"/>
    <property type="match status" value="1"/>
</dbReference>
<dbReference type="eggNOG" id="KOG4257">
    <property type="taxonomic scope" value="Eukaryota"/>
</dbReference>
<dbReference type="InterPro" id="IPR020635">
    <property type="entry name" value="Tyr_kinase_cat_dom"/>
</dbReference>
<keyword evidence="16" id="KW-0472">Membrane</keyword>
<dbReference type="CDD" id="cd13190">
    <property type="entry name" value="FERM_C_FAK1"/>
    <property type="match status" value="1"/>
</dbReference>
<dbReference type="SUPFAM" id="SSF56112">
    <property type="entry name" value="Protein kinase-like (PK-like)"/>
    <property type="match status" value="1"/>
</dbReference>
<keyword evidence="10" id="KW-0037">Angiogenesis</keyword>
<keyword evidence="9" id="KW-0597">Phosphoprotein</keyword>
<dbReference type="FunFam" id="3.10.20.90:FF:000021">
    <property type="entry name" value="focal adhesion kinase 1 isoform X1"/>
    <property type="match status" value="1"/>
</dbReference>
<dbReference type="Gene3D" id="1.20.120.330">
    <property type="entry name" value="Nucleotidyltransferases domain 2"/>
    <property type="match status" value="1"/>
</dbReference>
<dbReference type="InterPro" id="IPR000299">
    <property type="entry name" value="FERM_domain"/>
</dbReference>
<dbReference type="Gene3D" id="1.10.510.10">
    <property type="entry name" value="Transferase(Phosphotransferase) domain 1"/>
    <property type="match status" value="1"/>
</dbReference>
<dbReference type="InterPro" id="IPR014352">
    <property type="entry name" value="FERM/acyl-CoA-bd_prot_sf"/>
</dbReference>
<dbReference type="GO" id="GO:0008284">
    <property type="term" value="P:positive regulation of cell population proliferation"/>
    <property type="evidence" value="ECO:0007669"/>
    <property type="project" value="UniProtKB-ARBA"/>
</dbReference>
<evidence type="ECO:0000256" key="12">
    <source>
        <dbReference type="ARBA" id="ARBA00022741"/>
    </source>
</evidence>
<dbReference type="Ensembl" id="ENSPANT00000004330.3">
    <property type="protein sequence ID" value="ENSPANP00000002703.2"/>
    <property type="gene ID" value="ENSPANG00000015685.3"/>
</dbReference>
<feature type="region of interest" description="Disordered" evidence="27">
    <location>
        <begin position="684"/>
        <end position="734"/>
    </location>
</feature>
<evidence type="ECO:0000256" key="20">
    <source>
        <dbReference type="ARBA" id="ARBA00039644"/>
    </source>
</evidence>
<dbReference type="GO" id="GO:0007172">
    <property type="term" value="P:signal complex assembly"/>
    <property type="evidence" value="ECO:0007669"/>
    <property type="project" value="InterPro"/>
</dbReference>
<dbReference type="Bgee" id="ENSPANG00000015685">
    <property type="expression patterns" value="Expressed in postnatal subventricular zone and 67 other cell types or tissues"/>
</dbReference>
<keyword evidence="6" id="KW-0217">Developmental protein</keyword>
<dbReference type="AlphaFoldDB" id="A0A096MSE0"/>
<dbReference type="InterPro" id="IPR019749">
    <property type="entry name" value="Band_41_domain"/>
</dbReference>
<dbReference type="SUPFAM" id="SSF47031">
    <property type="entry name" value="Second domain of FERM"/>
    <property type="match status" value="1"/>
</dbReference>
<feature type="compositionally biased region" description="Basic and acidic residues" evidence="27">
    <location>
        <begin position="684"/>
        <end position="697"/>
    </location>
</feature>
<evidence type="ECO:0000256" key="6">
    <source>
        <dbReference type="ARBA" id="ARBA00022473"/>
    </source>
</evidence>
<evidence type="ECO:0000256" key="15">
    <source>
        <dbReference type="ARBA" id="ARBA00022949"/>
    </source>
</evidence>
<organism evidence="30 31">
    <name type="scientific">Papio anubis</name>
    <name type="common">Olive baboon</name>
    <dbReference type="NCBI Taxonomy" id="9555"/>
    <lineage>
        <taxon>Eukaryota</taxon>
        <taxon>Metazoa</taxon>
        <taxon>Chordata</taxon>
        <taxon>Craniata</taxon>
        <taxon>Vertebrata</taxon>
        <taxon>Euteleostomi</taxon>
        <taxon>Mammalia</taxon>
        <taxon>Eutheria</taxon>
        <taxon>Euarchontoglires</taxon>
        <taxon>Primates</taxon>
        <taxon>Haplorrhini</taxon>
        <taxon>Catarrhini</taxon>
        <taxon>Cercopithecidae</taxon>
        <taxon>Cercopithecinae</taxon>
        <taxon>Papio</taxon>
    </lineage>
</organism>
<dbReference type="FunFam" id="2.30.29.30:FF:000058">
    <property type="entry name" value="focal adhesion kinase 1 isoform X1"/>
    <property type="match status" value="1"/>
</dbReference>
<dbReference type="Gene3D" id="3.10.20.90">
    <property type="entry name" value="Phosphatidylinositol 3-kinase Catalytic Subunit, Chain A, domain 1"/>
    <property type="match status" value="1"/>
</dbReference>
<evidence type="ECO:0000256" key="24">
    <source>
        <dbReference type="ARBA" id="ARBA00075904"/>
    </source>
</evidence>
<dbReference type="InterPro" id="IPR019748">
    <property type="entry name" value="FERM_central"/>
</dbReference>
<keyword evidence="13" id="KW-0418">Kinase</keyword>
<dbReference type="InterPro" id="IPR035963">
    <property type="entry name" value="FERM_2"/>
</dbReference>
<name>A0A096MSE0_PAPAN</name>
<feature type="compositionally biased region" description="Polar residues" evidence="27">
    <location>
        <begin position="10"/>
        <end position="21"/>
    </location>
</feature>
<evidence type="ECO:0000259" key="29">
    <source>
        <dbReference type="PROSITE" id="PS50057"/>
    </source>
</evidence>